<reference evidence="3" key="1">
    <citation type="submission" date="2018-06" db="EMBL/GenBank/DDBJ databases">
        <authorList>
            <person name="Lum Nde A."/>
            <person name="Hugo C."/>
        </authorList>
    </citation>
    <scope>NUCLEOTIDE SEQUENCE [LARGE SCALE GENOMIC DNA]</scope>
    <source>
        <strain evidence="3">1_F178</strain>
    </source>
</reference>
<protein>
    <submittedName>
        <fullName evidence="2">Short-chain dehydrogenase</fullName>
    </submittedName>
</protein>
<comment type="caution">
    <text evidence="2">The sequence shown here is derived from an EMBL/GenBank/DDBJ whole genome shotgun (WGS) entry which is preliminary data.</text>
</comment>
<dbReference type="CDD" id="cd05233">
    <property type="entry name" value="SDR_c"/>
    <property type="match status" value="1"/>
</dbReference>
<evidence type="ECO:0000313" key="2">
    <source>
        <dbReference type="EMBL" id="REC62344.1"/>
    </source>
</evidence>
<dbReference type="PRINTS" id="PR00080">
    <property type="entry name" value="SDRFAMILY"/>
</dbReference>
<dbReference type="InterPro" id="IPR002347">
    <property type="entry name" value="SDR_fam"/>
</dbReference>
<dbReference type="Pfam" id="PF13561">
    <property type="entry name" value="adh_short_C2"/>
    <property type="match status" value="1"/>
</dbReference>
<dbReference type="PROSITE" id="PS00061">
    <property type="entry name" value="ADH_SHORT"/>
    <property type="match status" value="1"/>
</dbReference>
<dbReference type="RefSeq" id="WP_115970915.1">
    <property type="nucleotide sequence ID" value="NZ_QNVT01000009.1"/>
</dbReference>
<organism evidence="2 3">
    <name type="scientific">Chryseobacterium pennae</name>
    <dbReference type="NCBI Taxonomy" id="2258962"/>
    <lineage>
        <taxon>Bacteria</taxon>
        <taxon>Pseudomonadati</taxon>
        <taxon>Bacteroidota</taxon>
        <taxon>Flavobacteriia</taxon>
        <taxon>Flavobacteriales</taxon>
        <taxon>Weeksellaceae</taxon>
        <taxon>Chryseobacterium group</taxon>
        <taxon>Chryseobacterium</taxon>
    </lineage>
</organism>
<dbReference type="InterPro" id="IPR036291">
    <property type="entry name" value="NAD(P)-bd_dom_sf"/>
</dbReference>
<dbReference type="InterPro" id="IPR020904">
    <property type="entry name" value="Sc_DH/Rdtase_CS"/>
</dbReference>
<dbReference type="FunFam" id="3.40.50.720:FF:000084">
    <property type="entry name" value="Short-chain dehydrogenase reductase"/>
    <property type="match status" value="1"/>
</dbReference>
<name>A0A3D9C9B8_9FLAO</name>
<dbReference type="Gene3D" id="3.40.50.720">
    <property type="entry name" value="NAD(P)-binding Rossmann-like Domain"/>
    <property type="match status" value="1"/>
</dbReference>
<dbReference type="PANTHER" id="PTHR43975:SF2">
    <property type="entry name" value="EG:BACR7A4.14 PROTEIN-RELATED"/>
    <property type="match status" value="1"/>
</dbReference>
<dbReference type="SUPFAM" id="SSF51735">
    <property type="entry name" value="NAD(P)-binding Rossmann-fold domains"/>
    <property type="match status" value="1"/>
</dbReference>
<evidence type="ECO:0000256" key="1">
    <source>
        <dbReference type="ARBA" id="ARBA00006484"/>
    </source>
</evidence>
<accession>A0A3D9C9B8</accession>
<proteinExistence type="inferred from homology"/>
<dbReference type="PANTHER" id="PTHR43975">
    <property type="entry name" value="ZGC:101858"/>
    <property type="match status" value="1"/>
</dbReference>
<dbReference type="AlphaFoldDB" id="A0A3D9C9B8"/>
<gene>
    <name evidence="2" type="ORF">DRF65_11575</name>
</gene>
<comment type="similarity">
    <text evidence="1">Belongs to the short-chain dehydrogenases/reductases (SDR) family.</text>
</comment>
<dbReference type="EMBL" id="QNVT01000009">
    <property type="protein sequence ID" value="REC62344.1"/>
    <property type="molecule type" value="Genomic_DNA"/>
</dbReference>
<keyword evidence="3" id="KW-1185">Reference proteome</keyword>
<dbReference type="Proteomes" id="UP000256686">
    <property type="component" value="Unassembled WGS sequence"/>
</dbReference>
<evidence type="ECO:0000313" key="3">
    <source>
        <dbReference type="Proteomes" id="UP000256686"/>
    </source>
</evidence>
<sequence length="247" mass="26468">MSNLQNKVIIITGGNSGIGYATAKAFSDVNARVLITGKREDALKKAAEEIGVKSFLANQAVLPDIDLLVEEVKNNYGKVDVLFLNAGVAFFAPIEHTSEHEFDTIFNTNVKGTFFTLQKFIPLLNDGASVIILASGNTAMTMPNSSAYSASKSALRHIAKIAAKELAPKNIRVNMVSPGPTQTEMQSKFGMDEATLETIKTQIITQVPLGKMGIPEDVAKMVVYLADNSSSSFITGAEFFIDGGMAL</sequence>
<dbReference type="PRINTS" id="PR00081">
    <property type="entry name" value="GDHRDH"/>
</dbReference>